<proteinExistence type="predicted"/>
<keyword evidence="1" id="KW-0732">Signal</keyword>
<dbReference type="EMBL" id="PVTF01000015">
    <property type="protein sequence ID" value="PRY34853.1"/>
    <property type="molecule type" value="Genomic_DNA"/>
</dbReference>
<keyword evidence="3" id="KW-1185">Reference proteome</keyword>
<feature type="signal peptide" evidence="1">
    <location>
        <begin position="1"/>
        <end position="22"/>
    </location>
</feature>
<organism evidence="2 3">
    <name type="scientific">Umezawaea tangerina</name>
    <dbReference type="NCBI Taxonomy" id="84725"/>
    <lineage>
        <taxon>Bacteria</taxon>
        <taxon>Bacillati</taxon>
        <taxon>Actinomycetota</taxon>
        <taxon>Actinomycetes</taxon>
        <taxon>Pseudonocardiales</taxon>
        <taxon>Pseudonocardiaceae</taxon>
        <taxon>Umezawaea</taxon>
    </lineage>
</organism>
<evidence type="ECO:0000313" key="3">
    <source>
        <dbReference type="Proteomes" id="UP000239494"/>
    </source>
</evidence>
<evidence type="ECO:0000256" key="1">
    <source>
        <dbReference type="SAM" id="SignalP"/>
    </source>
</evidence>
<protein>
    <recommendedName>
        <fullName evidence="4">Lipoprotein</fullName>
    </recommendedName>
</protein>
<comment type="caution">
    <text evidence="2">The sequence shown here is derived from an EMBL/GenBank/DDBJ whole genome shotgun (WGS) entry which is preliminary data.</text>
</comment>
<accession>A0A2T0SN99</accession>
<feature type="chain" id="PRO_5015393306" description="Lipoprotein" evidence="1">
    <location>
        <begin position="23"/>
        <end position="107"/>
    </location>
</feature>
<evidence type="ECO:0008006" key="4">
    <source>
        <dbReference type="Google" id="ProtNLM"/>
    </source>
</evidence>
<evidence type="ECO:0000313" key="2">
    <source>
        <dbReference type="EMBL" id="PRY34853.1"/>
    </source>
</evidence>
<name>A0A2T0SN99_9PSEU</name>
<dbReference type="RefSeq" id="WP_106194374.1">
    <property type="nucleotide sequence ID" value="NZ_PVTF01000015.1"/>
</dbReference>
<dbReference type="PROSITE" id="PS51257">
    <property type="entry name" value="PROKAR_LIPOPROTEIN"/>
    <property type="match status" value="1"/>
</dbReference>
<reference evidence="2 3" key="1">
    <citation type="submission" date="2018-03" db="EMBL/GenBank/DDBJ databases">
        <title>Genomic Encyclopedia of Archaeal and Bacterial Type Strains, Phase II (KMG-II): from individual species to whole genera.</title>
        <authorList>
            <person name="Goeker M."/>
        </authorList>
    </citation>
    <scope>NUCLEOTIDE SEQUENCE [LARGE SCALE GENOMIC DNA]</scope>
    <source>
        <strain evidence="2 3">DSM 44720</strain>
    </source>
</reference>
<dbReference type="OrthoDB" id="3542207at2"/>
<sequence>MKLFLIATALFVLAGCTSGATAAGVKFDDEGLADVACMKHQPAPPSANYTNEDGGPTDEVLPVLRYYTAHGKKAYCDGAGPNAADKAWAAVYVDLGADKANVAKLLG</sequence>
<dbReference type="Proteomes" id="UP000239494">
    <property type="component" value="Unassembled WGS sequence"/>
</dbReference>
<dbReference type="AlphaFoldDB" id="A0A2T0SN99"/>
<gene>
    <name evidence="2" type="ORF">CLV43_115129</name>
</gene>